<dbReference type="EC" id="3.4.23.-" evidence="5"/>
<comment type="caution">
    <text evidence="5">The sequence shown here is derived from an EMBL/GenBank/DDBJ whole genome shotgun (WGS) entry which is preliminary data.</text>
</comment>
<evidence type="ECO:0000256" key="1">
    <source>
        <dbReference type="ARBA" id="ARBA00005801"/>
    </source>
</evidence>
<protein>
    <submittedName>
        <fullName evidence="5">A24 family peptidase</fullName>
        <ecNumber evidence="5">3.4.23.-</ecNumber>
    </submittedName>
</protein>
<dbReference type="InterPro" id="IPR050882">
    <property type="entry name" value="Prepilin_peptidase/N-MTase"/>
</dbReference>
<dbReference type="PANTHER" id="PTHR30487">
    <property type="entry name" value="TYPE 4 PREPILIN-LIKE PROTEINS LEADER PEPTIDE-PROCESSING ENZYME"/>
    <property type="match status" value="1"/>
</dbReference>
<proteinExistence type="inferred from homology"/>
<accession>A0AA90PRB8</accession>
<evidence type="ECO:0000313" key="7">
    <source>
        <dbReference type="Proteomes" id="UP001240777"/>
    </source>
</evidence>
<dbReference type="GO" id="GO:0006465">
    <property type="term" value="P:signal peptide processing"/>
    <property type="evidence" value="ECO:0007669"/>
    <property type="project" value="TreeGrafter"/>
</dbReference>
<dbReference type="GO" id="GO:0004190">
    <property type="term" value="F:aspartic-type endopeptidase activity"/>
    <property type="evidence" value="ECO:0007669"/>
    <property type="project" value="InterPro"/>
</dbReference>
<dbReference type="Proteomes" id="UP001240777">
    <property type="component" value="Unassembled WGS sequence"/>
</dbReference>
<dbReference type="InterPro" id="IPR000045">
    <property type="entry name" value="Prepilin_IV_endopep_pep"/>
</dbReference>
<reference evidence="4" key="2">
    <citation type="submission" date="2023-07" db="EMBL/GenBank/DDBJ databases">
        <authorList>
            <person name="Aydin F."/>
            <person name="Tarhane S."/>
            <person name="Saticioglu I.B."/>
            <person name="Karakaya E."/>
            <person name="Abay S."/>
            <person name="Guran O."/>
            <person name="Bozkurt E."/>
            <person name="Uzum N."/>
            <person name="Olgun K."/>
            <person name="Jablonski D."/>
        </authorList>
    </citation>
    <scope>NUCLEOTIDE SEQUENCE</scope>
    <source>
        <strain evidence="4">Faydin-H75</strain>
    </source>
</reference>
<evidence type="ECO:0000313" key="5">
    <source>
        <dbReference type="EMBL" id="MDP2539501.1"/>
    </source>
</evidence>
<feature type="transmembrane region" description="Helical" evidence="2">
    <location>
        <begin position="168"/>
        <end position="187"/>
    </location>
</feature>
<dbReference type="EMBL" id="JAUYZK010000010">
    <property type="protein sequence ID" value="MDP2539501.1"/>
    <property type="molecule type" value="Genomic_DNA"/>
</dbReference>
<feature type="transmembrane region" description="Helical" evidence="2">
    <location>
        <begin position="142"/>
        <end position="159"/>
    </location>
</feature>
<name>A0AA90PRB8_9HELI</name>
<gene>
    <name evidence="4" type="ORF">Q5I04_06580</name>
    <name evidence="5" type="ORF">Q5I06_06910</name>
</gene>
<dbReference type="RefSeq" id="WP_305517415.1">
    <property type="nucleotide sequence ID" value="NZ_JAUPEV010000010.1"/>
</dbReference>
<feature type="transmembrane region" description="Helical" evidence="2">
    <location>
        <begin position="118"/>
        <end position="136"/>
    </location>
</feature>
<feature type="transmembrane region" description="Helical" evidence="2">
    <location>
        <begin position="69"/>
        <end position="88"/>
    </location>
</feature>
<keyword evidence="5" id="KW-0378">Hydrolase</keyword>
<sequence>MLIGFFDSDKTTLLYQYLSSPNLFDLNALWLSILGVVIFLTTQLLFYIQKRKPKTDFTFLQNLFFSKTESVFLVLIFFAGGIGIAYLYGGIFQIWLMVVFSFLVLLSAIDYKVLAVPDWINFVLFVCVLVGMIYFSQNFWDILLGGLSIAGMFSILRIFGDMIWHKEVLGEGDIVFGASVGMLLGVYGSLMSIFWGCVFASIYSVLVRFFGKKITKLPLIMIIFIGLLFYFLMGIIND</sequence>
<reference evidence="5 7" key="1">
    <citation type="submission" date="2023-07" db="EMBL/GenBank/DDBJ databases">
        <title>Unpublished Manusciprt.</title>
        <authorList>
            <person name="Aydin F."/>
            <person name="Tarhane S."/>
            <person name="Saticioglu I.B."/>
            <person name="Karakaya E."/>
            <person name="Abay S."/>
            <person name="Guran O."/>
            <person name="Bozkurt E."/>
            <person name="Uzum N."/>
            <person name="Olgun K."/>
            <person name="Jablonski D."/>
        </authorList>
    </citation>
    <scope>NUCLEOTIDE SEQUENCE</scope>
    <source>
        <strain evidence="7">faydin-H75</strain>
        <strain evidence="5">Faydin-H76</strain>
    </source>
</reference>
<dbReference type="GO" id="GO:0005886">
    <property type="term" value="C:plasma membrane"/>
    <property type="evidence" value="ECO:0007669"/>
    <property type="project" value="TreeGrafter"/>
</dbReference>
<evidence type="ECO:0000256" key="2">
    <source>
        <dbReference type="SAM" id="Phobius"/>
    </source>
</evidence>
<dbReference type="AlphaFoldDB" id="A0AA90PRB8"/>
<keyword evidence="2" id="KW-0812">Transmembrane</keyword>
<feature type="transmembrane region" description="Helical" evidence="2">
    <location>
        <begin position="28"/>
        <end position="48"/>
    </location>
</feature>
<comment type="similarity">
    <text evidence="1">Belongs to the peptidase A24 family.</text>
</comment>
<dbReference type="Gene3D" id="1.20.120.1220">
    <property type="match status" value="1"/>
</dbReference>
<reference evidence="4 6" key="3">
    <citation type="journal article" date="2024" name="Syst. Appl. Microbiol.">
        <title>Helicobacter cappadocius sp. nov., from lizards: The first psychrotrophic Helicobacter species.</title>
        <authorList>
            <person name="Aydin F."/>
            <person name="Tarhane S."/>
            <person name="Karakaya E."/>
            <person name="Abay S."/>
            <person name="Kayman T."/>
            <person name="Guran O."/>
            <person name="Bozkurt E."/>
            <person name="Uzum N."/>
            <person name="Avci A."/>
            <person name="Olgun K."/>
            <person name="Jablonski D."/>
            <person name="Guran C."/>
            <person name="Burcin Saticioglu I."/>
        </authorList>
    </citation>
    <scope>NUCLEOTIDE SEQUENCE [LARGE SCALE GENOMIC DNA]</scope>
    <source>
        <strain evidence="4">Faydin-H75</strain>
        <strain evidence="6">faydin-H76</strain>
    </source>
</reference>
<feature type="transmembrane region" description="Helical" evidence="2">
    <location>
        <begin position="217"/>
        <end position="236"/>
    </location>
</feature>
<organism evidence="5 6">
    <name type="scientific">Helicobacter cappadocius</name>
    <dbReference type="NCBI Taxonomy" id="3063998"/>
    <lineage>
        <taxon>Bacteria</taxon>
        <taxon>Pseudomonadati</taxon>
        <taxon>Campylobacterota</taxon>
        <taxon>Epsilonproteobacteria</taxon>
        <taxon>Campylobacterales</taxon>
        <taxon>Helicobacteraceae</taxon>
        <taxon>Helicobacter</taxon>
    </lineage>
</organism>
<keyword evidence="2" id="KW-1133">Transmembrane helix</keyword>
<dbReference type="EMBL" id="JAUPEV010000010">
    <property type="protein sequence ID" value="MDO7253573.1"/>
    <property type="molecule type" value="Genomic_DNA"/>
</dbReference>
<dbReference type="Proteomes" id="UP001177258">
    <property type="component" value="Unassembled WGS sequence"/>
</dbReference>
<evidence type="ECO:0000313" key="4">
    <source>
        <dbReference type="EMBL" id="MDO7253573.1"/>
    </source>
</evidence>
<evidence type="ECO:0000259" key="3">
    <source>
        <dbReference type="Pfam" id="PF01478"/>
    </source>
</evidence>
<dbReference type="PANTHER" id="PTHR30487:SF0">
    <property type="entry name" value="PREPILIN LEADER PEPTIDASE_N-METHYLTRANSFERASE-RELATED"/>
    <property type="match status" value="1"/>
</dbReference>
<feature type="domain" description="Prepilin type IV endopeptidase peptidase" evidence="3">
    <location>
        <begin position="97"/>
        <end position="205"/>
    </location>
</feature>
<keyword evidence="7" id="KW-1185">Reference proteome</keyword>
<dbReference type="Pfam" id="PF01478">
    <property type="entry name" value="Peptidase_A24"/>
    <property type="match status" value="1"/>
</dbReference>
<keyword evidence="2" id="KW-0472">Membrane</keyword>
<evidence type="ECO:0000313" key="6">
    <source>
        <dbReference type="Proteomes" id="UP001177258"/>
    </source>
</evidence>